<evidence type="ECO:0000313" key="2">
    <source>
        <dbReference type="EMBL" id="RZO75765.1"/>
    </source>
</evidence>
<dbReference type="Proteomes" id="UP000316199">
    <property type="component" value="Unassembled WGS sequence"/>
</dbReference>
<reference evidence="2 3" key="1">
    <citation type="submission" date="2019-02" db="EMBL/GenBank/DDBJ databases">
        <title>Prokaryotic population dynamics and viral predation in marine succession experiment using metagenomics: the confinement effect.</title>
        <authorList>
            <person name="Haro-Moreno J.M."/>
            <person name="Rodriguez-Valera F."/>
            <person name="Lopez-Perez M."/>
        </authorList>
    </citation>
    <scope>NUCLEOTIDE SEQUENCE [LARGE SCALE GENOMIC DNA]</scope>
    <source>
        <strain evidence="2">MED-G157</strain>
    </source>
</reference>
<sequence>MKKRHRGTFDSSHPAPYELSRSRIENFIKCKACFWLEQLKGVKPPEIPSFTLNTTTDILLKRDADAVRGHHSLPLWEAHGLGHMIPFEHPDLEKWTNSMQFGTNDSYFNFVHEETNIKIGGGLDDVFLNCETGQLHVIDYKSTAQGTRSPEKYQKRPVSINEPWKMSYKRQMDIYVWIMQNKGFDVSNTGYFVYVDGQHKGIQGMLRGRDTLKAWMEFAVSIIPYSANTSWIEPTLREIKEFLVNQSTCPSHEPRGDGFSGCDLGRYAEEMVAAISI</sequence>
<comment type="caution">
    <text evidence="2">The sequence shown here is derived from an EMBL/GenBank/DDBJ whole genome shotgun (WGS) entry which is preliminary data.</text>
</comment>
<evidence type="ECO:0000259" key="1">
    <source>
        <dbReference type="Pfam" id="PF12705"/>
    </source>
</evidence>
<gene>
    <name evidence="2" type="ORF">EVA68_06110</name>
</gene>
<feature type="domain" description="PD-(D/E)XK endonuclease-like" evidence="1">
    <location>
        <begin position="19"/>
        <end position="205"/>
    </location>
</feature>
<dbReference type="EMBL" id="SHAG01000025">
    <property type="protein sequence ID" value="RZO75765.1"/>
    <property type="molecule type" value="Genomic_DNA"/>
</dbReference>
<organism evidence="2 3">
    <name type="scientific">OM182 bacterium</name>
    <dbReference type="NCBI Taxonomy" id="2510334"/>
    <lineage>
        <taxon>Bacteria</taxon>
        <taxon>Pseudomonadati</taxon>
        <taxon>Pseudomonadota</taxon>
        <taxon>Gammaproteobacteria</taxon>
        <taxon>OMG group</taxon>
        <taxon>OM182 clade</taxon>
    </lineage>
</organism>
<evidence type="ECO:0000313" key="3">
    <source>
        <dbReference type="Proteomes" id="UP000316199"/>
    </source>
</evidence>
<dbReference type="Gene3D" id="3.90.320.10">
    <property type="match status" value="1"/>
</dbReference>
<dbReference type="InterPro" id="IPR038726">
    <property type="entry name" value="PDDEXK_AddAB-type"/>
</dbReference>
<dbReference type="InterPro" id="IPR011604">
    <property type="entry name" value="PDDEXK-like_dom_sf"/>
</dbReference>
<dbReference type="AlphaFoldDB" id="A0A520RZZ6"/>
<name>A0A520RZZ6_9GAMM</name>
<accession>A0A520RZZ6</accession>
<dbReference type="Pfam" id="PF12705">
    <property type="entry name" value="PDDEXK_1"/>
    <property type="match status" value="1"/>
</dbReference>
<protein>
    <recommendedName>
        <fullName evidence="1">PD-(D/E)XK endonuclease-like domain-containing protein</fullName>
    </recommendedName>
</protein>
<proteinExistence type="predicted"/>